<proteinExistence type="predicted"/>
<keyword evidence="1" id="KW-0472">Membrane</keyword>
<sequence>MKLIPFYFVFYFHPVCFHNFMRWLLSKCH</sequence>
<dbReference type="EMBL" id="GGEC01074123">
    <property type="protein sequence ID" value="MBX54607.1"/>
    <property type="molecule type" value="Transcribed_RNA"/>
</dbReference>
<evidence type="ECO:0000256" key="1">
    <source>
        <dbReference type="SAM" id="Phobius"/>
    </source>
</evidence>
<protein>
    <submittedName>
        <fullName evidence="2">Uncharacterized protein</fullName>
    </submittedName>
</protein>
<reference evidence="2" key="1">
    <citation type="submission" date="2018-02" db="EMBL/GenBank/DDBJ databases">
        <title>Rhizophora mucronata_Transcriptome.</title>
        <authorList>
            <person name="Meera S.P."/>
            <person name="Sreeshan A."/>
            <person name="Augustine A."/>
        </authorList>
    </citation>
    <scope>NUCLEOTIDE SEQUENCE</scope>
    <source>
        <tissue evidence="2">Leaf</tissue>
    </source>
</reference>
<keyword evidence="1" id="KW-1133">Transmembrane helix</keyword>
<name>A0A2P2PIT0_RHIMU</name>
<accession>A0A2P2PIT0</accession>
<dbReference type="AlphaFoldDB" id="A0A2P2PIT0"/>
<evidence type="ECO:0000313" key="2">
    <source>
        <dbReference type="EMBL" id="MBX54607.1"/>
    </source>
</evidence>
<feature type="transmembrane region" description="Helical" evidence="1">
    <location>
        <begin position="6"/>
        <end position="25"/>
    </location>
</feature>
<organism evidence="2">
    <name type="scientific">Rhizophora mucronata</name>
    <name type="common">Asiatic mangrove</name>
    <dbReference type="NCBI Taxonomy" id="61149"/>
    <lineage>
        <taxon>Eukaryota</taxon>
        <taxon>Viridiplantae</taxon>
        <taxon>Streptophyta</taxon>
        <taxon>Embryophyta</taxon>
        <taxon>Tracheophyta</taxon>
        <taxon>Spermatophyta</taxon>
        <taxon>Magnoliopsida</taxon>
        <taxon>eudicotyledons</taxon>
        <taxon>Gunneridae</taxon>
        <taxon>Pentapetalae</taxon>
        <taxon>rosids</taxon>
        <taxon>fabids</taxon>
        <taxon>Malpighiales</taxon>
        <taxon>Rhizophoraceae</taxon>
        <taxon>Rhizophora</taxon>
    </lineage>
</organism>
<keyword evidence="1" id="KW-0812">Transmembrane</keyword>